<dbReference type="EMBL" id="PKPP01000994">
    <property type="protein sequence ID" value="PWA86672.1"/>
    <property type="molecule type" value="Genomic_DNA"/>
</dbReference>
<dbReference type="STRING" id="35608.A0A2U1PLT0"/>
<dbReference type="Proteomes" id="UP000245207">
    <property type="component" value="Unassembled WGS sequence"/>
</dbReference>
<keyword evidence="2" id="KW-1185">Reference proteome</keyword>
<gene>
    <name evidence="1" type="ORF">CTI12_AA136950</name>
</gene>
<evidence type="ECO:0000313" key="1">
    <source>
        <dbReference type="EMBL" id="PWA86672.1"/>
    </source>
</evidence>
<dbReference type="OrthoDB" id="1915431at2759"/>
<name>A0A2U1PLT0_ARTAN</name>
<dbReference type="GO" id="GO:0005737">
    <property type="term" value="C:cytoplasm"/>
    <property type="evidence" value="ECO:0007669"/>
    <property type="project" value="TreeGrafter"/>
</dbReference>
<comment type="caution">
    <text evidence="1">The sequence shown here is derived from an EMBL/GenBank/DDBJ whole genome shotgun (WGS) entry which is preliminary data.</text>
</comment>
<evidence type="ECO:0000313" key="2">
    <source>
        <dbReference type="Proteomes" id="UP000245207"/>
    </source>
</evidence>
<dbReference type="PANTHER" id="PTHR31901:SF67">
    <property type="entry name" value="GH3 FAMILY PROTEIN"/>
    <property type="match status" value="1"/>
</dbReference>
<dbReference type="GO" id="GO:0010279">
    <property type="term" value="F:indole-3-acetic acid amido synthetase activity"/>
    <property type="evidence" value="ECO:0007669"/>
    <property type="project" value="TreeGrafter"/>
</dbReference>
<sequence length="175" mass="19037">MPTIAVVTYEDLHDDITRIANGDKSPILSSHPISEFLTSSGTSAAERKLMPTIAVVTYEDLHDDITRIANGDNSGTSAAERKLMQTIAVVTYEDLHDDITRIAIGDKSPILSSHPISEFLTSSGTSALKENSCQLIAIVTLRISMNEYQHVRQCSRTSAAEETMPTTAVVTMRIS</sequence>
<organism evidence="1 2">
    <name type="scientific">Artemisia annua</name>
    <name type="common">Sweet wormwood</name>
    <dbReference type="NCBI Taxonomy" id="35608"/>
    <lineage>
        <taxon>Eukaryota</taxon>
        <taxon>Viridiplantae</taxon>
        <taxon>Streptophyta</taxon>
        <taxon>Embryophyta</taxon>
        <taxon>Tracheophyta</taxon>
        <taxon>Spermatophyta</taxon>
        <taxon>Magnoliopsida</taxon>
        <taxon>eudicotyledons</taxon>
        <taxon>Gunneridae</taxon>
        <taxon>Pentapetalae</taxon>
        <taxon>asterids</taxon>
        <taxon>campanulids</taxon>
        <taxon>Asterales</taxon>
        <taxon>Asteraceae</taxon>
        <taxon>Asteroideae</taxon>
        <taxon>Anthemideae</taxon>
        <taxon>Artemisiinae</taxon>
        <taxon>Artemisia</taxon>
    </lineage>
</organism>
<dbReference type="AlphaFoldDB" id="A0A2U1PLT0"/>
<reference evidence="1 2" key="1">
    <citation type="journal article" date="2018" name="Mol. Plant">
        <title>The genome of Artemisia annua provides insight into the evolution of Asteraceae family and artemisinin biosynthesis.</title>
        <authorList>
            <person name="Shen Q."/>
            <person name="Zhang L."/>
            <person name="Liao Z."/>
            <person name="Wang S."/>
            <person name="Yan T."/>
            <person name="Shi P."/>
            <person name="Liu M."/>
            <person name="Fu X."/>
            <person name="Pan Q."/>
            <person name="Wang Y."/>
            <person name="Lv Z."/>
            <person name="Lu X."/>
            <person name="Zhang F."/>
            <person name="Jiang W."/>
            <person name="Ma Y."/>
            <person name="Chen M."/>
            <person name="Hao X."/>
            <person name="Li L."/>
            <person name="Tang Y."/>
            <person name="Lv G."/>
            <person name="Zhou Y."/>
            <person name="Sun X."/>
            <person name="Brodelius P.E."/>
            <person name="Rose J.K.C."/>
            <person name="Tang K."/>
        </authorList>
    </citation>
    <scope>NUCLEOTIDE SEQUENCE [LARGE SCALE GENOMIC DNA]</scope>
    <source>
        <strain evidence="2">cv. Huhao1</strain>
        <tissue evidence="1">Leaf</tissue>
    </source>
</reference>
<accession>A0A2U1PLT0</accession>
<protein>
    <submittedName>
        <fullName evidence="1">Actin-binding FH2</fullName>
    </submittedName>
</protein>
<dbReference type="PANTHER" id="PTHR31901">
    <property type="entry name" value="GH3 DOMAIN-CONTAINING PROTEIN"/>
    <property type="match status" value="1"/>
</dbReference>
<proteinExistence type="predicted"/>
<dbReference type="Pfam" id="PF03321">
    <property type="entry name" value="GH3"/>
    <property type="match status" value="2"/>
</dbReference>
<dbReference type="InterPro" id="IPR004993">
    <property type="entry name" value="GH3"/>
</dbReference>